<dbReference type="PANTHER" id="PTHR11559">
    <property type="entry name" value="CARBOXYLESTERASE"/>
    <property type="match status" value="1"/>
</dbReference>
<dbReference type="OrthoDB" id="408631at2759"/>
<dbReference type="InterPro" id="IPR019819">
    <property type="entry name" value="Carboxylesterase_B_CS"/>
</dbReference>
<gene>
    <name evidence="3" type="ORF">B0T10DRAFT_135095</name>
</gene>
<reference evidence="3 4" key="1">
    <citation type="journal article" date="2021" name="Nat. Commun.">
        <title>Genetic determinants of endophytism in the Arabidopsis root mycobiome.</title>
        <authorList>
            <person name="Mesny F."/>
            <person name="Miyauchi S."/>
            <person name="Thiergart T."/>
            <person name="Pickel B."/>
            <person name="Atanasova L."/>
            <person name="Karlsson M."/>
            <person name="Huettel B."/>
            <person name="Barry K.W."/>
            <person name="Haridas S."/>
            <person name="Chen C."/>
            <person name="Bauer D."/>
            <person name="Andreopoulos W."/>
            <person name="Pangilinan J."/>
            <person name="LaButti K."/>
            <person name="Riley R."/>
            <person name="Lipzen A."/>
            <person name="Clum A."/>
            <person name="Drula E."/>
            <person name="Henrissat B."/>
            <person name="Kohler A."/>
            <person name="Grigoriev I.V."/>
            <person name="Martin F.M."/>
            <person name="Hacquard S."/>
        </authorList>
    </citation>
    <scope>NUCLEOTIDE SEQUENCE [LARGE SCALE GENOMIC DNA]</scope>
    <source>
        <strain evidence="3 4">MPI-CAGE-CH-0241</strain>
    </source>
</reference>
<evidence type="ECO:0000313" key="4">
    <source>
        <dbReference type="Proteomes" id="UP000777438"/>
    </source>
</evidence>
<dbReference type="Gene3D" id="3.40.50.1820">
    <property type="entry name" value="alpha/beta hydrolase"/>
    <property type="match status" value="1"/>
</dbReference>
<accession>A0A9P9AM13</accession>
<protein>
    <submittedName>
        <fullName evidence="3">Carboxylesterase</fullName>
    </submittedName>
</protein>
<name>A0A9P9AM13_9HYPO</name>
<evidence type="ECO:0000313" key="3">
    <source>
        <dbReference type="EMBL" id="KAH6884126.1"/>
    </source>
</evidence>
<dbReference type="Proteomes" id="UP000777438">
    <property type="component" value="Unassembled WGS sequence"/>
</dbReference>
<dbReference type="InterPro" id="IPR029058">
    <property type="entry name" value="AB_hydrolase_fold"/>
</dbReference>
<dbReference type="InterPro" id="IPR002018">
    <property type="entry name" value="CarbesteraseB"/>
</dbReference>
<feature type="domain" description="Carboxylesterase type B" evidence="2">
    <location>
        <begin position="22"/>
        <end position="527"/>
    </location>
</feature>
<feature type="signal peptide" evidence="1">
    <location>
        <begin position="1"/>
        <end position="21"/>
    </location>
</feature>
<keyword evidence="1" id="KW-0732">Signal</keyword>
<dbReference type="InterPro" id="IPR050309">
    <property type="entry name" value="Type-B_Carboxylest/Lipase"/>
</dbReference>
<feature type="chain" id="PRO_5040478808" evidence="1">
    <location>
        <begin position="22"/>
        <end position="603"/>
    </location>
</feature>
<sequence>MRTRSLFTALHLVVATASSSSHPIVHLTAGQVHGGKCPNSDTKLFQGIPYAQPPLGKLRFMPPQALNGSYDGGSFSATTAPPACIQFPSSLDATGQPTSEDCLYLDVYVPADATAKSALPVKVWTYGGANEAGALSYPLYDACNLAQDAIFVSFNYRLGPLGFLGLETAGIKGNMAIQDYLAALTWVKHNIAAFGGDASKVVAFGQSAGGDDTFVISTLPQAKSLISAAVLQSGGGQDLTSKSLAQYSAASYAEALKCDIDNLSCLQSKSVEDLIDAFEVTPALLDPKVNGNQLSAIFGFNLPNITNLNSAILDGEIISEEPLKRGPQVPIIAAELDSSLFVLPVFLGANTPITEANYTQFLARWGSLGSIIGKQYPLSLFNSSGSTEEAVLAAITHIDTVASYTCQTYRALRSALNAGKLAYAYRFNHTPSFPWLWVDGEAFPGKYAAYFGATHTSELPFVFANLDNQPWGNGTSNATSAEREISKTLVEAWTAMAANKNPSTKRQSWPEFDQCRNEGISVQDTFKVTEIDFSECELWDEIWARLGGYNISWPSEADCAANSTSSSRSSTSTPTAVTADAGRIGGTMGTTWAILWVAMVLLL</sequence>
<organism evidence="3 4">
    <name type="scientific">Thelonectria olida</name>
    <dbReference type="NCBI Taxonomy" id="1576542"/>
    <lineage>
        <taxon>Eukaryota</taxon>
        <taxon>Fungi</taxon>
        <taxon>Dikarya</taxon>
        <taxon>Ascomycota</taxon>
        <taxon>Pezizomycotina</taxon>
        <taxon>Sordariomycetes</taxon>
        <taxon>Hypocreomycetidae</taxon>
        <taxon>Hypocreales</taxon>
        <taxon>Nectriaceae</taxon>
        <taxon>Thelonectria</taxon>
    </lineage>
</organism>
<evidence type="ECO:0000259" key="2">
    <source>
        <dbReference type="Pfam" id="PF00135"/>
    </source>
</evidence>
<dbReference type="Pfam" id="PF00135">
    <property type="entry name" value="COesterase"/>
    <property type="match status" value="1"/>
</dbReference>
<proteinExistence type="predicted"/>
<dbReference type="EMBL" id="JAGPYM010000021">
    <property type="protein sequence ID" value="KAH6884126.1"/>
    <property type="molecule type" value="Genomic_DNA"/>
</dbReference>
<comment type="caution">
    <text evidence="3">The sequence shown here is derived from an EMBL/GenBank/DDBJ whole genome shotgun (WGS) entry which is preliminary data.</text>
</comment>
<evidence type="ECO:0000256" key="1">
    <source>
        <dbReference type="SAM" id="SignalP"/>
    </source>
</evidence>
<dbReference type="SUPFAM" id="SSF53474">
    <property type="entry name" value="alpha/beta-Hydrolases"/>
    <property type="match status" value="1"/>
</dbReference>
<dbReference type="PROSITE" id="PS00941">
    <property type="entry name" value="CARBOXYLESTERASE_B_2"/>
    <property type="match status" value="1"/>
</dbReference>
<dbReference type="AlphaFoldDB" id="A0A9P9AM13"/>
<keyword evidence="4" id="KW-1185">Reference proteome</keyword>